<dbReference type="InterPro" id="IPR025110">
    <property type="entry name" value="AMP-bd_C"/>
</dbReference>
<dbReference type="Gene3D" id="1.10.357.10">
    <property type="entry name" value="Tetracycline Repressor, domain 2"/>
    <property type="match status" value="1"/>
</dbReference>
<dbReference type="InterPro" id="IPR042099">
    <property type="entry name" value="ANL_N_sf"/>
</dbReference>
<keyword evidence="2" id="KW-0436">Ligase</keyword>
<dbReference type="PANTHER" id="PTHR43201">
    <property type="entry name" value="ACYL-COA SYNTHETASE"/>
    <property type="match status" value="1"/>
</dbReference>
<accession>A0ABU8UGR3</accession>
<dbReference type="InterPro" id="IPR000873">
    <property type="entry name" value="AMP-dep_synth/lig_dom"/>
</dbReference>
<organism evidence="7 8">
    <name type="scientific">Streptomyces machairae</name>
    <dbReference type="NCBI Taxonomy" id="3134109"/>
    <lineage>
        <taxon>Bacteria</taxon>
        <taxon>Bacillati</taxon>
        <taxon>Actinomycetota</taxon>
        <taxon>Actinomycetes</taxon>
        <taxon>Kitasatosporales</taxon>
        <taxon>Streptomycetaceae</taxon>
        <taxon>Streptomyces</taxon>
    </lineage>
</organism>
<dbReference type="Proteomes" id="UP001376459">
    <property type="component" value="Unassembled WGS sequence"/>
</dbReference>
<dbReference type="Gene3D" id="3.30.300.30">
    <property type="match status" value="1"/>
</dbReference>
<keyword evidence="8" id="KW-1185">Reference proteome</keyword>
<comment type="similarity">
    <text evidence="1">Belongs to the ATP-dependent AMP-binding enzyme family.</text>
</comment>
<feature type="domain" description="HTH tetR-type" evidence="6">
    <location>
        <begin position="487"/>
        <end position="547"/>
    </location>
</feature>
<feature type="DNA-binding region" description="H-T-H motif" evidence="4">
    <location>
        <begin position="510"/>
        <end position="529"/>
    </location>
</feature>
<evidence type="ECO:0000259" key="6">
    <source>
        <dbReference type="PROSITE" id="PS50977"/>
    </source>
</evidence>
<dbReference type="Pfam" id="PF00440">
    <property type="entry name" value="TetR_N"/>
    <property type="match status" value="1"/>
</dbReference>
<gene>
    <name evidence="7" type="ORF">WKI71_04565</name>
</gene>
<name>A0ABU8UGR3_9ACTN</name>
<evidence type="ECO:0000256" key="1">
    <source>
        <dbReference type="ARBA" id="ARBA00006432"/>
    </source>
</evidence>
<evidence type="ECO:0000256" key="2">
    <source>
        <dbReference type="ARBA" id="ARBA00022598"/>
    </source>
</evidence>
<dbReference type="InterPro" id="IPR001647">
    <property type="entry name" value="HTH_TetR"/>
</dbReference>
<feature type="region of interest" description="Disordered" evidence="5">
    <location>
        <begin position="450"/>
        <end position="487"/>
    </location>
</feature>
<evidence type="ECO:0000256" key="4">
    <source>
        <dbReference type="PROSITE-ProRule" id="PRU00335"/>
    </source>
</evidence>
<proteinExistence type="inferred from homology"/>
<dbReference type="InterPro" id="IPR009057">
    <property type="entry name" value="Homeodomain-like_sf"/>
</dbReference>
<dbReference type="PROSITE" id="PS00455">
    <property type="entry name" value="AMP_BINDING"/>
    <property type="match status" value="1"/>
</dbReference>
<dbReference type="PROSITE" id="PS50977">
    <property type="entry name" value="HTH_TETR_2"/>
    <property type="match status" value="1"/>
</dbReference>
<dbReference type="InterPro" id="IPR045851">
    <property type="entry name" value="AMP-bd_C_sf"/>
</dbReference>
<dbReference type="SUPFAM" id="SSF56801">
    <property type="entry name" value="Acetyl-CoA synthetase-like"/>
    <property type="match status" value="1"/>
</dbReference>
<evidence type="ECO:0000313" key="7">
    <source>
        <dbReference type="EMBL" id="MEJ8668105.1"/>
    </source>
</evidence>
<dbReference type="PRINTS" id="PR00455">
    <property type="entry name" value="HTHTETR"/>
</dbReference>
<evidence type="ECO:0000313" key="8">
    <source>
        <dbReference type="Proteomes" id="UP001376459"/>
    </source>
</evidence>
<dbReference type="InterPro" id="IPR020845">
    <property type="entry name" value="AMP-binding_CS"/>
</dbReference>
<evidence type="ECO:0000256" key="3">
    <source>
        <dbReference type="ARBA" id="ARBA00023125"/>
    </source>
</evidence>
<dbReference type="Gene3D" id="3.40.50.12780">
    <property type="entry name" value="N-terminal domain of ligase-like"/>
    <property type="match status" value="1"/>
</dbReference>
<reference evidence="7 8" key="1">
    <citation type="submission" date="2024-03" db="EMBL/GenBank/DDBJ databases">
        <title>Novel Streptomyces species of biotechnological and ecological value are a feature of Machair soil.</title>
        <authorList>
            <person name="Prole J.R."/>
            <person name="Goodfellow M."/>
            <person name="Allenby N."/>
            <person name="Ward A.C."/>
        </authorList>
    </citation>
    <scope>NUCLEOTIDE SEQUENCE [LARGE SCALE GENOMIC DNA]</scope>
    <source>
        <strain evidence="7 8">MS1.AVA.1</strain>
    </source>
</reference>
<dbReference type="Pfam" id="PF13193">
    <property type="entry name" value="AMP-binding_C"/>
    <property type="match status" value="1"/>
</dbReference>
<protein>
    <submittedName>
        <fullName evidence="7">AMP-binding protein</fullName>
    </submittedName>
</protein>
<dbReference type="Pfam" id="PF00501">
    <property type="entry name" value="AMP-binding"/>
    <property type="match status" value="1"/>
</dbReference>
<comment type="caution">
    <text evidence="7">The sequence shown here is derived from an EMBL/GenBank/DDBJ whole genome shotgun (WGS) entry which is preliminary data.</text>
</comment>
<dbReference type="SUPFAM" id="SSF46689">
    <property type="entry name" value="Homeodomain-like"/>
    <property type="match status" value="1"/>
</dbReference>
<feature type="region of interest" description="Disordered" evidence="5">
    <location>
        <begin position="1"/>
        <end position="62"/>
    </location>
</feature>
<dbReference type="PANTHER" id="PTHR43201:SF5">
    <property type="entry name" value="MEDIUM-CHAIN ACYL-COA LIGASE ACSF2, MITOCHONDRIAL"/>
    <property type="match status" value="1"/>
</dbReference>
<sequence>MSWCRSTRCPPGPRSSTFSATPDAHWRSHGTPSAPLSRRRPRRSRIPSWTLSPGASADAAPVGVVDRHRDETAAILYTSGTTGRPKGAQLTVGNLLSAGEIGAECSRASSADRTGTGLPLFHVFGQASVMMATLTVGGSMSLLARFDPASMLDMLRRDRLTIMAGVPTMWNALLHAAGDANPADFAGLRVAVSGGASLPGEIARAFEAGFGCTILEGYGLTETTAFGTFNDIDRGGKTGYTGRAVPRTRVQVRDDEGQECPPGTVGEVHIKGPTVMRGYWNRPVDTAAALSSDGWFRTGDLGETDTDGDLRIVDRIKDLIIRGGYNVYPGEVEEVLYEHPDIVEAAVIGVPDEHYGEEVAALIAARPGSGLGAGEVSTWARERLSAYKIPRIVRFVDALPKGPTGKILKRSIDRAALTRDTPTAEHCRRPPLSVPGVPTLRIVSMVSDSSTVSGMDTTAPEEIDGDEAPPMAPLSHLREPPTTKRGARTRAALVKAARKVFERDGYLDTRLTDITKEAQCAAGSFYTYFANKEEVLAAVLLEAQEDMMHPACAGCRAPTIPMRYLRRAIARTSRRTNGTRS</sequence>
<dbReference type="EMBL" id="JBBKAK010000001">
    <property type="protein sequence ID" value="MEJ8668105.1"/>
    <property type="molecule type" value="Genomic_DNA"/>
</dbReference>
<keyword evidence="3 4" id="KW-0238">DNA-binding</keyword>
<evidence type="ECO:0000256" key="5">
    <source>
        <dbReference type="SAM" id="MobiDB-lite"/>
    </source>
</evidence>